<feature type="transmembrane region" description="Helical" evidence="1">
    <location>
        <begin position="147"/>
        <end position="167"/>
    </location>
</feature>
<feature type="transmembrane region" description="Helical" evidence="1">
    <location>
        <begin position="103"/>
        <end position="127"/>
    </location>
</feature>
<feature type="transmembrane region" description="Helical" evidence="1">
    <location>
        <begin position="12"/>
        <end position="34"/>
    </location>
</feature>
<dbReference type="Pfam" id="PF13240">
    <property type="entry name" value="Zn_Ribbon_1"/>
    <property type="match status" value="1"/>
</dbReference>
<dbReference type="AlphaFoldDB" id="A0A0F9GZ48"/>
<dbReference type="InterPro" id="IPR026870">
    <property type="entry name" value="Zinc_ribbon_dom"/>
</dbReference>
<keyword evidence="1" id="KW-0472">Membrane</keyword>
<comment type="caution">
    <text evidence="3">The sequence shown here is derived from an EMBL/GenBank/DDBJ whole genome shotgun (WGS) entry which is preliminary data.</text>
</comment>
<feature type="domain" description="Zinc-ribbon" evidence="2">
    <location>
        <begin position="198"/>
        <end position="221"/>
    </location>
</feature>
<gene>
    <name evidence="3" type="ORF">LCGC14_2125950</name>
</gene>
<organism evidence="3">
    <name type="scientific">marine sediment metagenome</name>
    <dbReference type="NCBI Taxonomy" id="412755"/>
    <lineage>
        <taxon>unclassified sequences</taxon>
        <taxon>metagenomes</taxon>
        <taxon>ecological metagenomes</taxon>
    </lineage>
</organism>
<feature type="transmembrane region" description="Helical" evidence="1">
    <location>
        <begin position="72"/>
        <end position="91"/>
    </location>
</feature>
<keyword evidence="1" id="KW-1133">Transmembrane helix</keyword>
<evidence type="ECO:0000259" key="2">
    <source>
        <dbReference type="Pfam" id="PF13240"/>
    </source>
</evidence>
<evidence type="ECO:0000256" key="1">
    <source>
        <dbReference type="SAM" id="Phobius"/>
    </source>
</evidence>
<sequence>MVSYKRFKIGIKIIIILFGLLTISIGILNVGILMRFNETGPGVSSASFNIRFYTFGYTVGLGEGWEFIIHPLYWLFVVLFFIGFLLSFSNIKKDISNPILKNIGYISGIILLIGLIGQLIVGMGSWIHIPLSLTSGPLNYESHDFTINNGFIMGIILGITILMEPVIQFHSKIIKEVAEIVQEEPIRVHEREISGKVFCSSCGAELLDKTRPFCSKCGSPIK</sequence>
<reference evidence="3" key="1">
    <citation type="journal article" date="2015" name="Nature">
        <title>Complex archaea that bridge the gap between prokaryotes and eukaryotes.</title>
        <authorList>
            <person name="Spang A."/>
            <person name="Saw J.H."/>
            <person name="Jorgensen S.L."/>
            <person name="Zaremba-Niedzwiedzka K."/>
            <person name="Martijn J."/>
            <person name="Lind A.E."/>
            <person name="van Eijk R."/>
            <person name="Schleper C."/>
            <person name="Guy L."/>
            <person name="Ettema T.J."/>
        </authorList>
    </citation>
    <scope>NUCLEOTIDE SEQUENCE</scope>
</reference>
<keyword evidence="1" id="KW-0812">Transmembrane</keyword>
<proteinExistence type="predicted"/>
<protein>
    <recommendedName>
        <fullName evidence="2">Zinc-ribbon domain-containing protein</fullName>
    </recommendedName>
</protein>
<name>A0A0F9GZ48_9ZZZZ</name>
<dbReference type="EMBL" id="LAZR01026562">
    <property type="protein sequence ID" value="KKL68337.1"/>
    <property type="molecule type" value="Genomic_DNA"/>
</dbReference>
<evidence type="ECO:0000313" key="3">
    <source>
        <dbReference type="EMBL" id="KKL68337.1"/>
    </source>
</evidence>
<accession>A0A0F9GZ48</accession>